<sequence length="341" mass="40234">MDLCTLFDSNYLDRGIALCESLNQAAEEFTLYVFAFDETACHILDDLKLPNVVIIPERSIMNEEMARIKRERSRAEYCWTCTPIIIEYVLDHYDVSACTYIDADMYFYDSPDFLWEEIQGKECSASIIGHRFPNNLTKRTNERLHGHYCVEFNTFFNSKEGRHVLQWWKQRCLESCSMKLNDKSFGDQKYLDDWKSRFAGIHEIQNAGAGVAPWNLSDYALAGNDGKHIYLLYQGKKKCRLIFYHFQNMKFLDGNSVDIGVYNELGRMDRRLVRELYENYAIKIIKIRQMLAESYQVRFQKYEDRKQGSTWKYTGIRDLIAYLAVYINCLFRGKKNRLTLT</sequence>
<dbReference type="Gene3D" id="3.90.550.10">
    <property type="entry name" value="Spore Coat Polysaccharide Biosynthesis Protein SpsA, Chain A"/>
    <property type="match status" value="1"/>
</dbReference>
<evidence type="ECO:0008006" key="3">
    <source>
        <dbReference type="Google" id="ProtNLM"/>
    </source>
</evidence>
<organism evidence="1 2">
    <name type="scientific">Candidatus Eisenbergiella merdipullorum</name>
    <dbReference type="NCBI Taxonomy" id="2838553"/>
    <lineage>
        <taxon>Bacteria</taxon>
        <taxon>Bacillati</taxon>
        <taxon>Bacillota</taxon>
        <taxon>Clostridia</taxon>
        <taxon>Lachnospirales</taxon>
        <taxon>Lachnospiraceae</taxon>
        <taxon>Eisenbergiella</taxon>
    </lineage>
</organism>
<reference evidence="1" key="1">
    <citation type="journal article" date="2021" name="PeerJ">
        <title>Extensive microbial diversity within the chicken gut microbiome revealed by metagenomics and culture.</title>
        <authorList>
            <person name="Gilroy R."/>
            <person name="Ravi A."/>
            <person name="Getino M."/>
            <person name="Pursley I."/>
            <person name="Horton D.L."/>
            <person name="Alikhan N.F."/>
            <person name="Baker D."/>
            <person name="Gharbi K."/>
            <person name="Hall N."/>
            <person name="Watson M."/>
            <person name="Adriaenssens E.M."/>
            <person name="Foster-Nyarko E."/>
            <person name="Jarju S."/>
            <person name="Secka A."/>
            <person name="Antonio M."/>
            <person name="Oren A."/>
            <person name="Chaudhuri R.R."/>
            <person name="La Ragione R."/>
            <person name="Hildebrand F."/>
            <person name="Pallen M.J."/>
        </authorList>
    </citation>
    <scope>NUCLEOTIDE SEQUENCE</scope>
    <source>
        <strain evidence="1">CHK179-7159</strain>
    </source>
</reference>
<dbReference type="EMBL" id="DWYY01000124">
    <property type="protein sequence ID" value="HJA93700.1"/>
    <property type="molecule type" value="Genomic_DNA"/>
</dbReference>
<evidence type="ECO:0000313" key="1">
    <source>
        <dbReference type="EMBL" id="HJA93700.1"/>
    </source>
</evidence>
<name>A0A9D2I7E4_9FIRM</name>
<dbReference type="Proteomes" id="UP000886858">
    <property type="component" value="Unassembled WGS sequence"/>
</dbReference>
<reference evidence="1" key="2">
    <citation type="submission" date="2021-04" db="EMBL/GenBank/DDBJ databases">
        <authorList>
            <person name="Gilroy R."/>
        </authorList>
    </citation>
    <scope>NUCLEOTIDE SEQUENCE</scope>
    <source>
        <strain evidence="1">CHK179-7159</strain>
    </source>
</reference>
<dbReference type="InterPro" id="IPR029044">
    <property type="entry name" value="Nucleotide-diphossugar_trans"/>
</dbReference>
<proteinExistence type="predicted"/>
<protein>
    <recommendedName>
        <fullName evidence="3">Glycosyl transferase</fullName>
    </recommendedName>
</protein>
<dbReference type="SUPFAM" id="SSF53448">
    <property type="entry name" value="Nucleotide-diphospho-sugar transferases"/>
    <property type="match status" value="1"/>
</dbReference>
<gene>
    <name evidence="1" type="ORF">H9717_11415</name>
</gene>
<accession>A0A9D2I7E4</accession>
<evidence type="ECO:0000313" key="2">
    <source>
        <dbReference type="Proteomes" id="UP000886858"/>
    </source>
</evidence>
<comment type="caution">
    <text evidence="1">The sequence shown here is derived from an EMBL/GenBank/DDBJ whole genome shotgun (WGS) entry which is preliminary data.</text>
</comment>
<dbReference type="AlphaFoldDB" id="A0A9D2I7E4"/>